<name>A0ABT5UJH6_9GAMM</name>
<dbReference type="Proteomes" id="UP001528823">
    <property type="component" value="Unassembled WGS sequence"/>
</dbReference>
<dbReference type="RefSeq" id="WP_274691505.1">
    <property type="nucleotide sequence ID" value="NZ_JAPMOU010000054.1"/>
</dbReference>
<keyword evidence="2" id="KW-1185">Reference proteome</keyword>
<reference evidence="1 2" key="1">
    <citation type="submission" date="2022-11" db="EMBL/GenBank/DDBJ databases">
        <title>Spartinivicinus poritis sp. nov., isolated from scleractinian coral Porites lutea.</title>
        <authorList>
            <person name="Zhang G."/>
            <person name="Cai L."/>
            <person name="Wei Q."/>
        </authorList>
    </citation>
    <scope>NUCLEOTIDE SEQUENCE [LARGE SCALE GENOMIC DNA]</scope>
    <source>
        <strain evidence="1 2">A2-2</strain>
    </source>
</reference>
<protein>
    <submittedName>
        <fullName evidence="1">Uncharacterized protein</fullName>
    </submittedName>
</protein>
<evidence type="ECO:0000313" key="2">
    <source>
        <dbReference type="Proteomes" id="UP001528823"/>
    </source>
</evidence>
<gene>
    <name evidence="1" type="ORF">ORQ98_24835</name>
</gene>
<sequence>MTWLISSYKSNSLNEGRLTNEQTGQLLPLLKSGRWLTISYISQTGKQVKLKLSLRGATASLLFIDEHYTLHKKG</sequence>
<comment type="caution">
    <text evidence="1">The sequence shown here is derived from an EMBL/GenBank/DDBJ whole genome shotgun (WGS) entry which is preliminary data.</text>
</comment>
<dbReference type="EMBL" id="JAPMOU010000054">
    <property type="protein sequence ID" value="MDE1465194.1"/>
    <property type="molecule type" value="Genomic_DNA"/>
</dbReference>
<evidence type="ECO:0000313" key="1">
    <source>
        <dbReference type="EMBL" id="MDE1465194.1"/>
    </source>
</evidence>
<proteinExistence type="predicted"/>
<organism evidence="1 2">
    <name type="scientific">Spartinivicinus poritis</name>
    <dbReference type="NCBI Taxonomy" id="2994640"/>
    <lineage>
        <taxon>Bacteria</taxon>
        <taxon>Pseudomonadati</taxon>
        <taxon>Pseudomonadota</taxon>
        <taxon>Gammaproteobacteria</taxon>
        <taxon>Oceanospirillales</taxon>
        <taxon>Zooshikellaceae</taxon>
        <taxon>Spartinivicinus</taxon>
    </lineage>
</organism>
<accession>A0ABT5UJH6</accession>